<dbReference type="AlphaFoldDB" id="A0A1X6P355"/>
<protein>
    <submittedName>
        <fullName evidence="1">Uncharacterized protein</fullName>
    </submittedName>
</protein>
<reference evidence="1 2" key="1">
    <citation type="submission" date="2017-03" db="EMBL/GenBank/DDBJ databases">
        <title>WGS assembly of Porphyra umbilicalis.</title>
        <authorList>
            <person name="Brawley S.H."/>
            <person name="Blouin N.A."/>
            <person name="Ficko-Blean E."/>
            <person name="Wheeler G.L."/>
            <person name="Lohr M."/>
            <person name="Goodson H.V."/>
            <person name="Jenkins J.W."/>
            <person name="Blaby-Haas C.E."/>
            <person name="Helliwell K.E."/>
            <person name="Chan C."/>
            <person name="Marriage T."/>
            <person name="Bhattacharya D."/>
            <person name="Klein A.S."/>
            <person name="Badis Y."/>
            <person name="Brodie J."/>
            <person name="Cao Y."/>
            <person name="Collen J."/>
            <person name="Dittami S.M."/>
            <person name="Gachon C.M."/>
            <person name="Green B.R."/>
            <person name="Karpowicz S."/>
            <person name="Kim J.W."/>
            <person name="Kudahl U."/>
            <person name="Lin S."/>
            <person name="Michel G."/>
            <person name="Mittag M."/>
            <person name="Olson B.J."/>
            <person name="Pangilinan J."/>
            <person name="Peng Y."/>
            <person name="Qiu H."/>
            <person name="Shu S."/>
            <person name="Singer J.T."/>
            <person name="Smith A.G."/>
            <person name="Sprecher B.N."/>
            <person name="Wagner V."/>
            <person name="Wang W."/>
            <person name="Wang Z.-Y."/>
            <person name="Yan J."/>
            <person name="Yarish C."/>
            <person name="Zoeuner-Riek S."/>
            <person name="Zhuang Y."/>
            <person name="Zou Y."/>
            <person name="Lindquist E.A."/>
            <person name="Grimwood J."/>
            <person name="Barry K."/>
            <person name="Rokhsar D.S."/>
            <person name="Schmutz J."/>
            <person name="Stiller J.W."/>
            <person name="Grossman A.R."/>
            <person name="Prochnik S.E."/>
        </authorList>
    </citation>
    <scope>NUCLEOTIDE SEQUENCE [LARGE SCALE GENOMIC DNA]</scope>
    <source>
        <strain evidence="1">4086291</strain>
    </source>
</reference>
<dbReference type="InterPro" id="IPR032675">
    <property type="entry name" value="LRR_dom_sf"/>
</dbReference>
<accession>A0A1X6P355</accession>
<evidence type="ECO:0000313" key="1">
    <source>
        <dbReference type="EMBL" id="OSX75294.1"/>
    </source>
</evidence>
<dbReference type="EMBL" id="KV918908">
    <property type="protein sequence ID" value="OSX75294.1"/>
    <property type="molecule type" value="Genomic_DNA"/>
</dbReference>
<keyword evidence="2" id="KW-1185">Reference proteome</keyword>
<dbReference type="Proteomes" id="UP000218209">
    <property type="component" value="Unassembled WGS sequence"/>
</dbReference>
<dbReference type="Gene3D" id="3.80.10.10">
    <property type="entry name" value="Ribonuclease Inhibitor"/>
    <property type="match status" value="1"/>
</dbReference>
<sequence>MRAAWARPIGAAVARHADTLRALVIDAPDDLRYPVLGSVLEQLPRASRLTDFATSGALGSPNTVLLARAAPGLRALTLGRRTGLSAAALALLGRTAAGTTARGRGGSGHAPPALLPALEYIDLSSTVAPASPSPTYFTDLRRFFAARSLHTLLLSPGLYGPAVATRLTTAIISMPRFPSVLSIPTPLSDGHVAELLGFLDPLTRLHLGDVEALSGERLGALVRAAPGLHHLDVGALDGEELAAVAPTLGTVPELVLQVADWGSSSLADALAALATGEVTTTVTIRSTVVWAEDFEGDLDWWPPSLERLVLARCRGLGEAEAAEVQRRLWRRTPPAMLQWSSTFPVW</sequence>
<proteinExistence type="predicted"/>
<organism evidence="1 2">
    <name type="scientific">Porphyra umbilicalis</name>
    <name type="common">Purple laver</name>
    <name type="synonym">Red alga</name>
    <dbReference type="NCBI Taxonomy" id="2786"/>
    <lineage>
        <taxon>Eukaryota</taxon>
        <taxon>Rhodophyta</taxon>
        <taxon>Bangiophyceae</taxon>
        <taxon>Bangiales</taxon>
        <taxon>Bangiaceae</taxon>
        <taxon>Porphyra</taxon>
    </lineage>
</organism>
<gene>
    <name evidence="1" type="ORF">BU14_0242s0012</name>
</gene>
<evidence type="ECO:0000313" key="2">
    <source>
        <dbReference type="Proteomes" id="UP000218209"/>
    </source>
</evidence>
<name>A0A1X6P355_PORUM</name>